<gene>
    <name evidence="9" type="ORF">FFLO_00913</name>
</gene>
<organism evidence="9 10">
    <name type="scientific">Filobasidium floriforme</name>
    <dbReference type="NCBI Taxonomy" id="5210"/>
    <lineage>
        <taxon>Eukaryota</taxon>
        <taxon>Fungi</taxon>
        <taxon>Dikarya</taxon>
        <taxon>Basidiomycota</taxon>
        <taxon>Agaricomycotina</taxon>
        <taxon>Tremellomycetes</taxon>
        <taxon>Filobasidiales</taxon>
        <taxon>Filobasidiaceae</taxon>
        <taxon>Filobasidium</taxon>
    </lineage>
</organism>
<feature type="region of interest" description="Disordered" evidence="6">
    <location>
        <begin position="422"/>
        <end position="441"/>
    </location>
</feature>
<evidence type="ECO:0000256" key="6">
    <source>
        <dbReference type="SAM" id="MobiDB-lite"/>
    </source>
</evidence>
<dbReference type="GO" id="GO:0046872">
    <property type="term" value="F:metal ion binding"/>
    <property type="evidence" value="ECO:0007669"/>
    <property type="project" value="UniProtKB-KW"/>
</dbReference>
<evidence type="ECO:0000256" key="4">
    <source>
        <dbReference type="ARBA" id="ARBA00023027"/>
    </source>
</evidence>
<name>A0A8K0NSU8_9TREE</name>
<sequence>MSSDMSGNVVKTPTGLKVNGSEKLDYNFHYVSPVFDISHAKLAETYKPWGRVLIVLDKIVAGIYQKPIEEYFAHYKVPAHFKLINGGELNKNMDTFEEIVDFLDASGLVRQEPLLVVGGGLVTDVAGYVCASYRRSTPFIRVPTTLIGLIDASVSIKVGLNHKKLKNRLGAYFAPVDTYLDFSFLKTLPEGQVRNGTAELIKICTVSEKRIWDLLVKHGKQLVETGYGFKNDDKELKAIGDDICKSGIEEMLRLESGNLHELMLDRVIAFGHSWSPTCELGTSPLPLRHGHAIMIDMAYSITLAHSRGMLTDAMRDEWFTLATQVGLSIDHPQFDAKLLQLSTRAIEKTRNGKQRFAVPDGEFGKCTFLNDVSDEELAKVLETHKKFVADRFPNYKGQDAYVDSGDLGEDVEKYIENKKNGGETLSGGCDHSHGNGTASSLKKVDGSAAKAAVAAGAAVNSNGQIVNGQDGTA</sequence>
<dbReference type="GO" id="GO:0017000">
    <property type="term" value="P:antibiotic biosynthetic process"/>
    <property type="evidence" value="ECO:0007669"/>
    <property type="project" value="InterPro"/>
</dbReference>
<evidence type="ECO:0000259" key="8">
    <source>
        <dbReference type="Pfam" id="PF24621"/>
    </source>
</evidence>
<evidence type="ECO:0000313" key="9">
    <source>
        <dbReference type="EMBL" id="KAG7571088.1"/>
    </source>
</evidence>
<keyword evidence="5" id="KW-0456">Lyase</keyword>
<dbReference type="Proteomes" id="UP000812966">
    <property type="component" value="Unassembled WGS sequence"/>
</dbReference>
<dbReference type="InterPro" id="IPR050071">
    <property type="entry name" value="Dehydroquinate_synthase"/>
</dbReference>
<proteinExistence type="predicted"/>
<dbReference type="EMBL" id="JABELV010000011">
    <property type="protein sequence ID" value="KAG7571088.1"/>
    <property type="molecule type" value="Genomic_DNA"/>
</dbReference>
<evidence type="ECO:0008006" key="11">
    <source>
        <dbReference type="Google" id="ProtNLM"/>
    </source>
</evidence>
<dbReference type="Pfam" id="PF24621">
    <property type="entry name" value="DHQS_C"/>
    <property type="match status" value="1"/>
</dbReference>
<feature type="domain" description="3-dehydroquinate synthase N-terminal" evidence="7">
    <location>
        <begin position="84"/>
        <end position="194"/>
    </location>
</feature>
<keyword evidence="3" id="KW-0547">Nucleotide-binding</keyword>
<dbReference type="CDD" id="cd08199">
    <property type="entry name" value="EEVS"/>
    <property type="match status" value="1"/>
</dbReference>
<keyword evidence="10" id="KW-1185">Reference proteome</keyword>
<comment type="caution">
    <text evidence="9">The sequence shown here is derived from an EMBL/GenBank/DDBJ whole genome shotgun (WGS) entry which is preliminary data.</text>
</comment>
<dbReference type="InterPro" id="IPR035872">
    <property type="entry name" value="EEVS-like"/>
</dbReference>
<evidence type="ECO:0000256" key="1">
    <source>
        <dbReference type="ARBA" id="ARBA00001911"/>
    </source>
</evidence>
<dbReference type="InterPro" id="IPR030960">
    <property type="entry name" value="DHQS/DOIS_N"/>
</dbReference>
<reference evidence="9" key="1">
    <citation type="submission" date="2020-04" db="EMBL/GenBank/DDBJ databases">
        <title>Analysis of mating type loci in Filobasidium floriforme.</title>
        <authorList>
            <person name="Nowrousian M."/>
        </authorList>
    </citation>
    <scope>NUCLEOTIDE SEQUENCE</scope>
    <source>
        <strain evidence="9">CBS 6242</strain>
    </source>
</reference>
<evidence type="ECO:0000313" key="10">
    <source>
        <dbReference type="Proteomes" id="UP000812966"/>
    </source>
</evidence>
<keyword evidence="4" id="KW-0520">NAD</keyword>
<evidence type="ECO:0000259" key="7">
    <source>
        <dbReference type="Pfam" id="PF01761"/>
    </source>
</evidence>
<evidence type="ECO:0000256" key="5">
    <source>
        <dbReference type="ARBA" id="ARBA00023239"/>
    </source>
</evidence>
<protein>
    <recommendedName>
        <fullName evidence="11">3-dehydroquinate synthase domain-containing protein</fullName>
    </recommendedName>
</protein>
<dbReference type="Gene3D" id="1.20.1090.10">
    <property type="entry name" value="Dehydroquinate synthase-like - alpha domain"/>
    <property type="match status" value="1"/>
</dbReference>
<accession>A0A8K0NSU8</accession>
<dbReference type="PANTHER" id="PTHR43622:SF3">
    <property type="entry name" value="2-EPI-5-EPI-VALIOLONE SYNTHASE"/>
    <property type="match status" value="1"/>
</dbReference>
<dbReference type="SUPFAM" id="SSF56796">
    <property type="entry name" value="Dehydroquinate synthase-like"/>
    <property type="match status" value="1"/>
</dbReference>
<dbReference type="GO" id="GO:0000166">
    <property type="term" value="F:nucleotide binding"/>
    <property type="evidence" value="ECO:0007669"/>
    <property type="project" value="UniProtKB-KW"/>
</dbReference>
<dbReference type="AlphaFoldDB" id="A0A8K0NSU8"/>
<dbReference type="PANTHER" id="PTHR43622">
    <property type="entry name" value="3-DEHYDROQUINATE SYNTHASE"/>
    <property type="match status" value="1"/>
</dbReference>
<dbReference type="GO" id="GO:0003856">
    <property type="term" value="F:3-dehydroquinate synthase activity"/>
    <property type="evidence" value="ECO:0007669"/>
    <property type="project" value="TreeGrafter"/>
</dbReference>
<evidence type="ECO:0000256" key="3">
    <source>
        <dbReference type="ARBA" id="ARBA00022741"/>
    </source>
</evidence>
<comment type="cofactor">
    <cofactor evidence="1">
        <name>NAD(+)</name>
        <dbReference type="ChEBI" id="CHEBI:57540"/>
    </cofactor>
</comment>
<dbReference type="InterPro" id="IPR056179">
    <property type="entry name" value="DHQS_C"/>
</dbReference>
<evidence type="ECO:0000256" key="2">
    <source>
        <dbReference type="ARBA" id="ARBA00022723"/>
    </source>
</evidence>
<dbReference type="FunFam" id="1.20.1090.10:FF:000015">
    <property type="entry name" value="3-dehydroquinate synthase protein"/>
    <property type="match status" value="1"/>
</dbReference>
<dbReference type="Pfam" id="PF01761">
    <property type="entry name" value="DHQ_synthase"/>
    <property type="match status" value="1"/>
</dbReference>
<feature type="domain" description="3-dehydroquinate synthase C-terminal" evidence="8">
    <location>
        <begin position="196"/>
        <end position="337"/>
    </location>
</feature>
<keyword evidence="2" id="KW-0479">Metal-binding</keyword>
<dbReference type="Gene3D" id="3.40.50.1970">
    <property type="match status" value="1"/>
</dbReference>